<protein>
    <recommendedName>
        <fullName evidence="4">Neutral/alkaline non-lysosomal ceramidase N-terminal domain-containing protein</fullName>
    </recommendedName>
</protein>
<accession>A0A7W6G576</accession>
<organism evidence="2 3">
    <name type="scientific">Novosphingobium sediminicola</name>
    <dbReference type="NCBI Taxonomy" id="563162"/>
    <lineage>
        <taxon>Bacteria</taxon>
        <taxon>Pseudomonadati</taxon>
        <taxon>Pseudomonadota</taxon>
        <taxon>Alphaproteobacteria</taxon>
        <taxon>Sphingomonadales</taxon>
        <taxon>Sphingomonadaceae</taxon>
        <taxon>Novosphingobium</taxon>
    </lineage>
</organism>
<keyword evidence="1" id="KW-0732">Signal</keyword>
<dbReference type="AlphaFoldDB" id="A0A7W6G576"/>
<feature type="chain" id="PRO_5031087826" description="Neutral/alkaline non-lysosomal ceramidase N-terminal domain-containing protein" evidence="1">
    <location>
        <begin position="21"/>
        <end position="761"/>
    </location>
</feature>
<dbReference type="Proteomes" id="UP000548867">
    <property type="component" value="Unassembled WGS sequence"/>
</dbReference>
<sequence>MRRLFLTASAILLAHGAAQGARPAPDDGLQAGAAVRDITPRPDMLPMERPPKVQITGFHDPVHVRVIALAQGGRKALIVSTETGKGPYAPQFIAALSRHTGIPADSIFYTATHSHAVPEITAPVNLAHRTDGSETHTERWGQMVMANMLDAAGVALRSLRPATICIGYGQSFINVNRLTDYRRKDAQGNWVPARNLGFNPTGVSDKTLAAIRISGEDGKPIAMIIHHALHGTVMHANTLDHGKTAISADVPGVVSSALEREYPGAVAMWLSGAAGDQNPIVQNDFYWRDPQTGEFVEHFAGDAYLLDYLGAIQARDAQQALAAVRPVEGRPELAVDYIRSAIPGSNGGDYRVNLRMLRVGPIALMGFSGELFTQLGLDIKKASRLPDTLVVNHVWGEVGEMTGYHADDAAKALGGFGTDGRYQPGHIAQALSGMAQTMLAESEMWELAGDGVAVHRGDGHVVLTGPDGRPGTQDDDAIVNPAGKVLRRGVTTFKDAQGRHYVALGRGLRLYAGEDGRLGTGDDVVRGFGRYRQEAGGEMEPLDWRILDMSGDRLTLIAAAIVDAVPFDPADRSNGWESSNLRNWLNSRGGRDAKGDRRGFLRLAFDARERAMMVPNEMPASAQGFIAFNKLDAAQPWGRQTTPSPAPRDLVTVLSGEELFRYFGPSRIATQRELGHDPANYTNAYFRPTRWGIAQGLKANIGHNGASFVGYGDAWTRSPGAQASDGHAYGTFLGSTGSLNIGRSVASPYGALPVISVKIGR</sequence>
<dbReference type="RefSeq" id="WP_183622675.1">
    <property type="nucleotide sequence ID" value="NZ_JACIDX010000002.1"/>
</dbReference>
<feature type="signal peptide" evidence="1">
    <location>
        <begin position="1"/>
        <end position="20"/>
    </location>
</feature>
<evidence type="ECO:0000256" key="1">
    <source>
        <dbReference type="SAM" id="SignalP"/>
    </source>
</evidence>
<evidence type="ECO:0000313" key="3">
    <source>
        <dbReference type="Proteomes" id="UP000548867"/>
    </source>
</evidence>
<evidence type="ECO:0000313" key="2">
    <source>
        <dbReference type="EMBL" id="MBB3953770.1"/>
    </source>
</evidence>
<reference evidence="2 3" key="1">
    <citation type="submission" date="2020-08" db="EMBL/GenBank/DDBJ databases">
        <title>Genomic Encyclopedia of Type Strains, Phase IV (KMG-IV): sequencing the most valuable type-strain genomes for metagenomic binning, comparative biology and taxonomic classification.</title>
        <authorList>
            <person name="Goeker M."/>
        </authorList>
    </citation>
    <scope>NUCLEOTIDE SEQUENCE [LARGE SCALE GENOMIC DNA]</scope>
    <source>
        <strain evidence="2 3">DSM 27057</strain>
    </source>
</reference>
<keyword evidence="3" id="KW-1185">Reference proteome</keyword>
<dbReference type="EMBL" id="JACIDX010000002">
    <property type="protein sequence ID" value="MBB3953770.1"/>
    <property type="molecule type" value="Genomic_DNA"/>
</dbReference>
<gene>
    <name evidence="2" type="ORF">GGR38_000697</name>
</gene>
<evidence type="ECO:0008006" key="4">
    <source>
        <dbReference type="Google" id="ProtNLM"/>
    </source>
</evidence>
<comment type="caution">
    <text evidence="2">The sequence shown here is derived from an EMBL/GenBank/DDBJ whole genome shotgun (WGS) entry which is preliminary data.</text>
</comment>
<proteinExistence type="predicted"/>
<name>A0A7W6G576_9SPHN</name>